<name>A0ABX0IAU8_9FLAO</name>
<keyword evidence="2" id="KW-1185">Reference proteome</keyword>
<sequence length="148" mass="17328">MNSIYDKASNEAIIARINQLTSETEGLWGKMNVDQMFKHCSAAIDVAFGEKEVKVSLMMKILGRVAKNKVLNNEFLHNSPTAKEFIFIETYDFEASKKEFIERFSRFSNEGKSAIKTMNHPFWGKMTYEDWDKLMWRHVDHHLRQFGV</sequence>
<dbReference type="InterPro" id="IPR034660">
    <property type="entry name" value="DinB/YfiT-like"/>
</dbReference>
<dbReference type="RefSeq" id="WP_166236226.1">
    <property type="nucleotide sequence ID" value="NZ_JAAJBV010000003.1"/>
</dbReference>
<protein>
    <submittedName>
        <fullName evidence="1">DUF1569 domain-containing protein</fullName>
    </submittedName>
</protein>
<dbReference type="Pfam" id="PF07606">
    <property type="entry name" value="DUF1569"/>
    <property type="match status" value="1"/>
</dbReference>
<gene>
    <name evidence="1" type="ORF">G4L40_05750</name>
</gene>
<dbReference type="InterPro" id="IPR011463">
    <property type="entry name" value="DUF1569"/>
</dbReference>
<comment type="caution">
    <text evidence="1">The sequence shown here is derived from an EMBL/GenBank/DDBJ whole genome shotgun (WGS) entry which is preliminary data.</text>
</comment>
<reference evidence="1 2" key="1">
    <citation type="submission" date="2020-02" db="EMBL/GenBank/DDBJ databases">
        <authorList>
            <person name="Chen W.-M."/>
        </authorList>
    </citation>
    <scope>NUCLEOTIDE SEQUENCE [LARGE SCALE GENOMIC DNA]</scope>
    <source>
        <strain evidence="1 2">TWA-26</strain>
    </source>
</reference>
<evidence type="ECO:0000313" key="1">
    <source>
        <dbReference type="EMBL" id="NHM04207.1"/>
    </source>
</evidence>
<proteinExistence type="predicted"/>
<evidence type="ECO:0000313" key="2">
    <source>
        <dbReference type="Proteomes" id="UP000761423"/>
    </source>
</evidence>
<accession>A0ABX0IAU8</accession>
<dbReference type="Proteomes" id="UP000761423">
    <property type="component" value="Unassembled WGS sequence"/>
</dbReference>
<dbReference type="Gene3D" id="1.20.120.450">
    <property type="entry name" value="dinb family like domain"/>
    <property type="match status" value="1"/>
</dbReference>
<dbReference type="EMBL" id="JAAJBV010000003">
    <property type="protein sequence ID" value="NHM04207.1"/>
    <property type="molecule type" value="Genomic_DNA"/>
</dbReference>
<organism evidence="1 2">
    <name type="scientific">Flavobacterium celericrescens</name>
    <dbReference type="NCBI Taxonomy" id="2709780"/>
    <lineage>
        <taxon>Bacteria</taxon>
        <taxon>Pseudomonadati</taxon>
        <taxon>Bacteroidota</taxon>
        <taxon>Flavobacteriia</taxon>
        <taxon>Flavobacteriales</taxon>
        <taxon>Flavobacteriaceae</taxon>
        <taxon>Flavobacterium</taxon>
    </lineage>
</organism>